<evidence type="ECO:0000313" key="5">
    <source>
        <dbReference type="Proteomes" id="UP000199207"/>
    </source>
</evidence>
<feature type="compositionally biased region" description="Gly residues" evidence="2">
    <location>
        <begin position="145"/>
        <end position="155"/>
    </location>
</feature>
<dbReference type="PANTHER" id="PTHR23308">
    <property type="entry name" value="NUCLEAR INHIBITOR OF PROTEIN PHOSPHATASE-1"/>
    <property type="match status" value="1"/>
</dbReference>
<dbReference type="PROSITE" id="PS50006">
    <property type="entry name" value="FHA_DOMAIN"/>
    <property type="match status" value="1"/>
</dbReference>
<feature type="compositionally biased region" description="Low complexity" evidence="2">
    <location>
        <begin position="99"/>
        <end position="113"/>
    </location>
</feature>
<organism evidence="4 5">
    <name type="scientific">Streptomyces aidingensis</name>
    <dbReference type="NCBI Taxonomy" id="910347"/>
    <lineage>
        <taxon>Bacteria</taxon>
        <taxon>Bacillati</taxon>
        <taxon>Actinomycetota</taxon>
        <taxon>Actinomycetes</taxon>
        <taxon>Kitasatosporales</taxon>
        <taxon>Streptomycetaceae</taxon>
        <taxon>Streptomyces</taxon>
    </lineage>
</organism>
<feature type="compositionally biased region" description="Basic and acidic residues" evidence="2">
    <location>
        <begin position="114"/>
        <end position="134"/>
    </location>
</feature>
<feature type="compositionally biased region" description="Pro residues" evidence="2">
    <location>
        <begin position="85"/>
        <end position="98"/>
    </location>
</feature>
<dbReference type="STRING" id="910347.SAMN05421773_101662"/>
<evidence type="ECO:0000259" key="3">
    <source>
        <dbReference type="PROSITE" id="PS50006"/>
    </source>
</evidence>
<accession>A0A1I1FAH3</accession>
<reference evidence="4 5" key="1">
    <citation type="submission" date="2016-10" db="EMBL/GenBank/DDBJ databases">
        <authorList>
            <person name="de Groot N.N."/>
        </authorList>
    </citation>
    <scope>NUCLEOTIDE SEQUENCE [LARGE SCALE GENOMIC DNA]</scope>
    <source>
        <strain evidence="4 5">CGMCC 4.5739</strain>
    </source>
</reference>
<dbReference type="InterPro" id="IPR008984">
    <property type="entry name" value="SMAD_FHA_dom_sf"/>
</dbReference>
<dbReference type="OrthoDB" id="5111283at2"/>
<feature type="region of interest" description="Disordered" evidence="2">
    <location>
        <begin position="84"/>
        <end position="234"/>
    </location>
</feature>
<feature type="compositionally biased region" description="Low complexity" evidence="2">
    <location>
        <begin position="206"/>
        <end position="230"/>
    </location>
</feature>
<feature type="compositionally biased region" description="Pro residues" evidence="2">
    <location>
        <begin position="174"/>
        <end position="187"/>
    </location>
</feature>
<gene>
    <name evidence="4" type="ORF">SAMN05421773_101662</name>
</gene>
<dbReference type="AlphaFoldDB" id="A0A1I1FAH3"/>
<dbReference type="InterPro" id="IPR050923">
    <property type="entry name" value="Cell_Proc_Reg/RNA_Proc"/>
</dbReference>
<keyword evidence="1" id="KW-0597">Phosphoprotein</keyword>
<dbReference type="InterPro" id="IPR000253">
    <property type="entry name" value="FHA_dom"/>
</dbReference>
<dbReference type="RefSeq" id="WP_093837031.1">
    <property type="nucleotide sequence ID" value="NZ_FOLM01000001.1"/>
</dbReference>
<evidence type="ECO:0000256" key="1">
    <source>
        <dbReference type="ARBA" id="ARBA00022553"/>
    </source>
</evidence>
<dbReference type="EMBL" id="FOLM01000001">
    <property type="protein sequence ID" value="SFB96377.1"/>
    <property type="molecule type" value="Genomic_DNA"/>
</dbReference>
<feature type="domain" description="FHA" evidence="3">
    <location>
        <begin position="274"/>
        <end position="333"/>
    </location>
</feature>
<protein>
    <submittedName>
        <fullName evidence="4">FHA domain-containing protein</fullName>
    </submittedName>
</protein>
<evidence type="ECO:0000256" key="2">
    <source>
        <dbReference type="SAM" id="MobiDB-lite"/>
    </source>
</evidence>
<sequence length="362" mass="37426">MATCPNGHQSMAADWCPVCGLRMPAPGGAVPPPPGPPAGGYQTRGGGEATMAAELCPQCRTPREGMAPFCEECRYNFLTNSPTTYLPPTPQHGPPPGRPYGQTGPQGYPGQPDGTDHPGRTGHGEPPGRHEQHGQHGQHGAHGQQLGGGYPGGGQQAPPRPRPGQSEASGDWLLPPPTPPAGPPPAAPAHGSTGSGYGYPPGPGAGPSTGPLPAAGPGHGPAAPGPRRGGWAVSVGPDRDYFTAMMRRSGPEAAQLVLPAYAPEQQIPLTGPQVTIGRRRHSTGEIPDIDLSRAPEDPGVSHQHAILVEQPDGSWAVVDQDSTNGTTVNHAEEPIQPFIPVQLHEGDRVHVGAWTTLTLYRA</sequence>
<dbReference type="SUPFAM" id="SSF49879">
    <property type="entry name" value="SMAD/FHA domain"/>
    <property type="match status" value="1"/>
</dbReference>
<dbReference type="Gene3D" id="2.60.200.20">
    <property type="match status" value="1"/>
</dbReference>
<evidence type="ECO:0000313" key="4">
    <source>
        <dbReference type="EMBL" id="SFB96377.1"/>
    </source>
</evidence>
<keyword evidence="5" id="KW-1185">Reference proteome</keyword>
<dbReference type="CDD" id="cd00060">
    <property type="entry name" value="FHA"/>
    <property type="match status" value="1"/>
</dbReference>
<name>A0A1I1FAH3_9ACTN</name>
<dbReference type="Proteomes" id="UP000199207">
    <property type="component" value="Unassembled WGS sequence"/>
</dbReference>
<proteinExistence type="predicted"/>
<dbReference type="Pfam" id="PF00498">
    <property type="entry name" value="FHA"/>
    <property type="match status" value="1"/>
</dbReference>
<dbReference type="SMART" id="SM00240">
    <property type="entry name" value="FHA"/>
    <property type="match status" value="1"/>
</dbReference>